<protein>
    <submittedName>
        <fullName evidence="1">Uncharacterized protein</fullName>
    </submittedName>
</protein>
<proteinExistence type="predicted"/>
<reference evidence="1" key="2">
    <citation type="submission" date="2015-06" db="UniProtKB">
        <authorList>
            <consortium name="EnsemblMetazoa"/>
        </authorList>
    </citation>
    <scope>IDENTIFICATION</scope>
</reference>
<dbReference type="EMBL" id="CAQQ02182923">
    <property type="status" value="NOT_ANNOTATED_CDS"/>
    <property type="molecule type" value="Genomic_DNA"/>
</dbReference>
<evidence type="ECO:0000313" key="2">
    <source>
        <dbReference type="Proteomes" id="UP000015102"/>
    </source>
</evidence>
<dbReference type="EnsemblMetazoa" id="MESCA005862-RA">
    <property type="protein sequence ID" value="MESCA005862-PA"/>
    <property type="gene ID" value="MESCA005862"/>
</dbReference>
<dbReference type="AlphaFoldDB" id="T1GQF7"/>
<dbReference type="HOGENOM" id="CLU_3299935_0_0_1"/>
<dbReference type="Proteomes" id="UP000015102">
    <property type="component" value="Unassembled WGS sequence"/>
</dbReference>
<name>T1GQF7_MEGSC</name>
<reference evidence="2" key="1">
    <citation type="submission" date="2013-02" db="EMBL/GenBank/DDBJ databases">
        <authorList>
            <person name="Hughes D."/>
        </authorList>
    </citation>
    <scope>NUCLEOTIDE SEQUENCE</scope>
    <source>
        <strain>Durham</strain>
        <strain evidence="2">NC isolate 2 -- Noor lab</strain>
    </source>
</reference>
<keyword evidence="2" id="KW-1185">Reference proteome</keyword>
<evidence type="ECO:0000313" key="1">
    <source>
        <dbReference type="EnsemblMetazoa" id="MESCA005862-PA"/>
    </source>
</evidence>
<organism evidence="1 2">
    <name type="scientific">Megaselia scalaris</name>
    <name type="common">Humpbacked fly</name>
    <name type="synonym">Phora scalaris</name>
    <dbReference type="NCBI Taxonomy" id="36166"/>
    <lineage>
        <taxon>Eukaryota</taxon>
        <taxon>Metazoa</taxon>
        <taxon>Ecdysozoa</taxon>
        <taxon>Arthropoda</taxon>
        <taxon>Hexapoda</taxon>
        <taxon>Insecta</taxon>
        <taxon>Pterygota</taxon>
        <taxon>Neoptera</taxon>
        <taxon>Endopterygota</taxon>
        <taxon>Diptera</taxon>
        <taxon>Brachycera</taxon>
        <taxon>Muscomorpha</taxon>
        <taxon>Platypezoidea</taxon>
        <taxon>Phoridae</taxon>
        <taxon>Megaseliini</taxon>
        <taxon>Megaselia</taxon>
    </lineage>
</organism>
<sequence>MNFSILKTLIFCVAIVTASAFNMRRDKRSPFLPDLSAVTI</sequence>
<accession>T1GQF7</accession>